<keyword evidence="1" id="KW-0472">Membrane</keyword>
<organism evidence="3 4">
    <name type="scientific">Larkinella humicola</name>
    <dbReference type="NCBI Taxonomy" id="2607654"/>
    <lineage>
        <taxon>Bacteria</taxon>
        <taxon>Pseudomonadati</taxon>
        <taxon>Bacteroidota</taxon>
        <taxon>Cytophagia</taxon>
        <taxon>Cytophagales</taxon>
        <taxon>Spirosomataceae</taxon>
        <taxon>Larkinella</taxon>
    </lineage>
</organism>
<protein>
    <recommendedName>
        <fullName evidence="2">DUF6644 domain-containing protein</fullName>
    </recommendedName>
</protein>
<evidence type="ECO:0000259" key="2">
    <source>
        <dbReference type="Pfam" id="PF20349"/>
    </source>
</evidence>
<sequence>MRLSIPAEWLQGIENSTLAVAVRQSLWLYPVLEIVHIVGIVLVVGGAFLFDFRLLGFSKKIPVADLATHVLPWSRRGMILVIPSGLLLFSTNAEALGKDPTFWLKMALLAVAGINVAVFHRITFRSTTAWKTGRIPVGAKAAAVCSILLWLGTIACGRLLAY</sequence>
<dbReference type="InterPro" id="IPR046586">
    <property type="entry name" value="DUF6644"/>
</dbReference>
<accession>A0A5N1JCR6</accession>
<dbReference type="Pfam" id="PF20349">
    <property type="entry name" value="DUF6644"/>
    <property type="match status" value="1"/>
</dbReference>
<comment type="caution">
    <text evidence="3">The sequence shown here is derived from an EMBL/GenBank/DDBJ whole genome shotgun (WGS) entry which is preliminary data.</text>
</comment>
<keyword evidence="4" id="KW-1185">Reference proteome</keyword>
<feature type="transmembrane region" description="Helical" evidence="1">
    <location>
        <begin position="141"/>
        <end position="161"/>
    </location>
</feature>
<evidence type="ECO:0000313" key="4">
    <source>
        <dbReference type="Proteomes" id="UP000326344"/>
    </source>
</evidence>
<evidence type="ECO:0000256" key="1">
    <source>
        <dbReference type="SAM" id="Phobius"/>
    </source>
</evidence>
<name>A0A5N1JCR6_9BACT</name>
<proteinExistence type="predicted"/>
<evidence type="ECO:0000313" key="3">
    <source>
        <dbReference type="EMBL" id="KAA9352883.1"/>
    </source>
</evidence>
<dbReference type="Proteomes" id="UP000326344">
    <property type="component" value="Unassembled WGS sequence"/>
</dbReference>
<gene>
    <name evidence="3" type="ORF">F0P93_17000</name>
</gene>
<feature type="transmembrane region" description="Helical" evidence="1">
    <location>
        <begin position="34"/>
        <end position="56"/>
    </location>
</feature>
<dbReference type="AlphaFoldDB" id="A0A5N1JCR6"/>
<keyword evidence="1" id="KW-1133">Transmembrane helix</keyword>
<feature type="transmembrane region" description="Helical" evidence="1">
    <location>
        <begin position="102"/>
        <end position="120"/>
    </location>
</feature>
<dbReference type="RefSeq" id="WP_150877986.1">
    <property type="nucleotide sequence ID" value="NZ_VTWS01000004.1"/>
</dbReference>
<feature type="domain" description="DUF6644" evidence="2">
    <location>
        <begin position="34"/>
        <end position="161"/>
    </location>
</feature>
<reference evidence="3 4" key="1">
    <citation type="submission" date="2019-09" db="EMBL/GenBank/DDBJ databases">
        <title>Genome Sequence of Larkinella sp MA1.</title>
        <authorList>
            <person name="Srinivasan S."/>
        </authorList>
    </citation>
    <scope>NUCLEOTIDE SEQUENCE [LARGE SCALE GENOMIC DNA]</scope>
    <source>
        <strain evidence="3 4">MA1</strain>
    </source>
</reference>
<dbReference type="EMBL" id="VTWS01000004">
    <property type="protein sequence ID" value="KAA9352883.1"/>
    <property type="molecule type" value="Genomic_DNA"/>
</dbReference>
<keyword evidence="1" id="KW-0812">Transmembrane</keyword>